<keyword evidence="2" id="KW-0472">Membrane</keyword>
<comment type="caution">
    <text evidence="3">The sequence shown here is derived from an EMBL/GenBank/DDBJ whole genome shotgun (WGS) entry which is preliminary data.</text>
</comment>
<evidence type="ECO:0000313" key="4">
    <source>
        <dbReference type="Proteomes" id="UP001585080"/>
    </source>
</evidence>
<organism evidence="3 4">
    <name type="scientific">Streptomyces broussonetiae</name>
    <dbReference type="NCBI Taxonomy" id="2686304"/>
    <lineage>
        <taxon>Bacteria</taxon>
        <taxon>Bacillati</taxon>
        <taxon>Actinomycetota</taxon>
        <taxon>Actinomycetes</taxon>
        <taxon>Kitasatosporales</taxon>
        <taxon>Streptomycetaceae</taxon>
        <taxon>Streptomyces</taxon>
    </lineage>
</organism>
<proteinExistence type="predicted"/>
<evidence type="ECO:0000256" key="1">
    <source>
        <dbReference type="SAM" id="MobiDB-lite"/>
    </source>
</evidence>
<evidence type="ECO:0008006" key="5">
    <source>
        <dbReference type="Google" id="ProtNLM"/>
    </source>
</evidence>
<keyword evidence="2" id="KW-1133">Transmembrane helix</keyword>
<feature type="region of interest" description="Disordered" evidence="1">
    <location>
        <begin position="199"/>
        <end position="231"/>
    </location>
</feature>
<accession>A0ABV5EHG5</accession>
<keyword evidence="2" id="KW-0812">Transmembrane</keyword>
<name>A0ABV5EHG5_9ACTN</name>
<protein>
    <recommendedName>
        <fullName evidence="5">XRE family transcriptional regulator</fullName>
    </recommendedName>
</protein>
<dbReference type="Proteomes" id="UP001585080">
    <property type="component" value="Unassembled WGS sequence"/>
</dbReference>
<keyword evidence="4" id="KW-1185">Reference proteome</keyword>
<evidence type="ECO:0000256" key="2">
    <source>
        <dbReference type="SAM" id="Phobius"/>
    </source>
</evidence>
<dbReference type="RefSeq" id="WP_376734836.1">
    <property type="nucleotide sequence ID" value="NZ_JAYMRP010000029.1"/>
</dbReference>
<feature type="transmembrane region" description="Helical" evidence="2">
    <location>
        <begin position="142"/>
        <end position="163"/>
    </location>
</feature>
<feature type="transmembrane region" description="Helical" evidence="2">
    <location>
        <begin position="175"/>
        <end position="196"/>
    </location>
</feature>
<feature type="compositionally biased region" description="Basic residues" evidence="1">
    <location>
        <begin position="219"/>
        <end position="231"/>
    </location>
</feature>
<dbReference type="EMBL" id="JAYMRP010000029">
    <property type="protein sequence ID" value="MFB8776286.1"/>
    <property type="molecule type" value="Genomic_DNA"/>
</dbReference>
<feature type="compositionally biased region" description="Basic and acidic residues" evidence="1">
    <location>
        <begin position="205"/>
        <end position="218"/>
    </location>
</feature>
<gene>
    <name evidence="3" type="ORF">VSS16_26690</name>
</gene>
<evidence type="ECO:0000313" key="3">
    <source>
        <dbReference type="EMBL" id="MFB8776286.1"/>
    </source>
</evidence>
<sequence>MIRALGRPQKLTISDDTPPARRHLAETLQSFLLPGQTFSGIAKTAYTSTATVSRTFRAQQVPHWELLESITDYLDDHYEADENAPFPTREHWYKLWAKAWAENGRTPYDLPPARNGQGALIQANQIDLMNVSITSRGRLARLILPAGIGLAATAVLVCIWFAFRAVGWESAKNVVTGIGSTAAALRAVATLHEMAVKVRSKARSRSHDEGHYSAARERPARRRKKRNRYRN</sequence>
<reference evidence="3 4" key="1">
    <citation type="submission" date="2024-01" db="EMBL/GenBank/DDBJ databases">
        <title>Genome mining of biosynthetic gene clusters to explore secondary metabolites of Streptomyces sp.</title>
        <authorList>
            <person name="Baig A."/>
            <person name="Ajitkumar Shintre N."/>
            <person name="Kumar H."/>
            <person name="Anbarasu A."/>
            <person name="Ramaiah S."/>
        </authorList>
    </citation>
    <scope>NUCLEOTIDE SEQUENCE [LARGE SCALE GENOMIC DNA]</scope>
    <source>
        <strain evidence="3 4">A57</strain>
    </source>
</reference>